<accession>A0ABY7SML9</accession>
<gene>
    <name evidence="3" type="ORF">JHX87_04935</name>
</gene>
<dbReference type="EMBL" id="CP067136">
    <property type="protein sequence ID" value="WCR08163.1"/>
    <property type="molecule type" value="Genomic_DNA"/>
</dbReference>
<feature type="chain" id="PRO_5046644260" evidence="2">
    <location>
        <begin position="18"/>
        <end position="284"/>
    </location>
</feature>
<keyword evidence="4" id="KW-1185">Reference proteome</keyword>
<keyword evidence="2" id="KW-0732">Signal</keyword>
<evidence type="ECO:0000256" key="1">
    <source>
        <dbReference type="SAM" id="MobiDB-lite"/>
    </source>
</evidence>
<feature type="compositionally biased region" description="Low complexity" evidence="1">
    <location>
        <begin position="192"/>
        <end position="204"/>
    </location>
</feature>
<proteinExistence type="predicted"/>
<feature type="compositionally biased region" description="Low complexity" evidence="1">
    <location>
        <begin position="169"/>
        <end position="184"/>
    </location>
</feature>
<feature type="region of interest" description="Disordered" evidence="1">
    <location>
        <begin position="28"/>
        <end position="60"/>
    </location>
</feature>
<feature type="region of interest" description="Disordered" evidence="1">
    <location>
        <begin position="218"/>
        <end position="284"/>
    </location>
</feature>
<feature type="compositionally biased region" description="Low complexity" evidence="1">
    <location>
        <begin position="218"/>
        <end position="264"/>
    </location>
</feature>
<evidence type="ECO:0000313" key="4">
    <source>
        <dbReference type="Proteomes" id="UP001219349"/>
    </source>
</evidence>
<protein>
    <submittedName>
        <fullName evidence="3">Uncharacterized protein</fullName>
    </submittedName>
</protein>
<dbReference type="Proteomes" id="UP001219349">
    <property type="component" value="Chromosome"/>
</dbReference>
<organism evidence="3 4">
    <name type="scientific">Paracoccus fistulariae</name>
    <dbReference type="NCBI Taxonomy" id="658446"/>
    <lineage>
        <taxon>Bacteria</taxon>
        <taxon>Pseudomonadati</taxon>
        <taxon>Pseudomonadota</taxon>
        <taxon>Alphaproteobacteria</taxon>
        <taxon>Rhodobacterales</taxon>
        <taxon>Paracoccaceae</taxon>
        <taxon>Paracoccus</taxon>
    </lineage>
</organism>
<evidence type="ECO:0000256" key="2">
    <source>
        <dbReference type="SAM" id="SignalP"/>
    </source>
</evidence>
<dbReference type="RefSeq" id="WP_271882830.1">
    <property type="nucleotide sequence ID" value="NZ_CP067136.1"/>
</dbReference>
<evidence type="ECO:0000313" key="3">
    <source>
        <dbReference type="EMBL" id="WCR08163.1"/>
    </source>
</evidence>
<name>A0ABY7SML9_9RHOB</name>
<feature type="region of interest" description="Disordered" evidence="1">
    <location>
        <begin position="169"/>
        <end position="204"/>
    </location>
</feature>
<sequence length="284" mass="28503">MSSRLALVALMILPLAACEGTGFNLSPDAQAEAPATPRAPAVSPLEQPIETGGGSRPVSTAERVTYNTQAFTARGNEPFWSVDVAGSTAIYKTPENQRGQAIRVERLTFAKGVEYIGVRGGRPFALNIRGTECRDSMSGERFPMTAVLTTGGKREEGCAGPASAEVAQAVAATRAPAPAQPKAATPKRRSAPKPAARPAAAPAAASTAAASTAAASTAAATASTETEAPAESSTPAASTATQDSTTATPATTKPSVPAPTMVLPATPPTTTPATTGADSGEATE</sequence>
<reference evidence="3 4" key="1">
    <citation type="submission" date="2021-01" db="EMBL/GenBank/DDBJ databases">
        <title>Biogeographic distribution of Paracoccus.</title>
        <authorList>
            <person name="Hollensteiner J."/>
            <person name="Leineberger J."/>
            <person name="Brinkhoff T."/>
            <person name="Daniel R."/>
        </authorList>
    </citation>
    <scope>NUCLEOTIDE SEQUENCE [LARGE SCALE GENOMIC DNA]</scope>
    <source>
        <strain evidence="3 4">KCTC 22803</strain>
    </source>
</reference>
<feature type="signal peptide" evidence="2">
    <location>
        <begin position="1"/>
        <end position="17"/>
    </location>
</feature>